<dbReference type="GO" id="GO:0005739">
    <property type="term" value="C:mitochondrion"/>
    <property type="evidence" value="ECO:0000318"/>
    <property type="project" value="GO_Central"/>
</dbReference>
<gene>
    <name evidence="2" type="primary">LOC112289946</name>
    <name evidence="1" type="ORF">PHYPA_016077</name>
</gene>
<reference evidence="2" key="3">
    <citation type="submission" date="2020-12" db="UniProtKB">
        <authorList>
            <consortium name="EnsemblPlants"/>
        </authorList>
    </citation>
    <scope>IDENTIFICATION</scope>
</reference>
<organism evidence="1">
    <name type="scientific">Physcomitrium patens</name>
    <name type="common">Spreading-leaved earth moss</name>
    <name type="synonym">Physcomitrella patens</name>
    <dbReference type="NCBI Taxonomy" id="3218"/>
    <lineage>
        <taxon>Eukaryota</taxon>
        <taxon>Viridiplantae</taxon>
        <taxon>Streptophyta</taxon>
        <taxon>Embryophyta</taxon>
        <taxon>Bryophyta</taxon>
        <taxon>Bryophytina</taxon>
        <taxon>Bryopsida</taxon>
        <taxon>Funariidae</taxon>
        <taxon>Funariales</taxon>
        <taxon>Funariaceae</taxon>
        <taxon>Physcomitrium</taxon>
    </lineage>
</organism>
<dbReference type="PANTHER" id="PTHR31296:SF1">
    <property type="entry name" value="MITOCHONDRIAL PROTEIN C2ORF69"/>
    <property type="match status" value="1"/>
</dbReference>
<protein>
    <submittedName>
        <fullName evidence="1 2">Uncharacterized protein</fullName>
    </submittedName>
</protein>
<dbReference type="EnsemblPlants" id="Pp3c12_10320V3.1">
    <property type="protein sequence ID" value="Pp3c12_10320V3.1"/>
    <property type="gene ID" value="Pp3c12_10320"/>
</dbReference>
<reference evidence="1 3" key="2">
    <citation type="journal article" date="2018" name="Plant J.">
        <title>The Physcomitrella patens chromosome-scale assembly reveals moss genome structure and evolution.</title>
        <authorList>
            <person name="Lang D."/>
            <person name="Ullrich K.K."/>
            <person name="Murat F."/>
            <person name="Fuchs J."/>
            <person name="Jenkins J."/>
            <person name="Haas F.B."/>
            <person name="Piednoel M."/>
            <person name="Gundlach H."/>
            <person name="Van Bel M."/>
            <person name="Meyberg R."/>
            <person name="Vives C."/>
            <person name="Morata J."/>
            <person name="Symeonidi A."/>
            <person name="Hiss M."/>
            <person name="Muchero W."/>
            <person name="Kamisugi Y."/>
            <person name="Saleh O."/>
            <person name="Blanc G."/>
            <person name="Decker E.L."/>
            <person name="van Gessel N."/>
            <person name="Grimwood J."/>
            <person name="Hayes R.D."/>
            <person name="Graham S.W."/>
            <person name="Gunter L.E."/>
            <person name="McDaniel S.F."/>
            <person name="Hoernstein S.N.W."/>
            <person name="Larsson A."/>
            <person name="Li F.W."/>
            <person name="Perroud P.F."/>
            <person name="Phillips J."/>
            <person name="Ranjan P."/>
            <person name="Rokshar D.S."/>
            <person name="Rothfels C.J."/>
            <person name="Schneider L."/>
            <person name="Shu S."/>
            <person name="Stevenson D.W."/>
            <person name="Thummler F."/>
            <person name="Tillich M."/>
            <person name="Villarreal Aguilar J.C."/>
            <person name="Widiez T."/>
            <person name="Wong G.K."/>
            <person name="Wymore A."/>
            <person name="Zhang Y."/>
            <person name="Zimmer A.D."/>
            <person name="Quatrano R.S."/>
            <person name="Mayer K.F.X."/>
            <person name="Goodstein D."/>
            <person name="Casacuberta J.M."/>
            <person name="Vandepoele K."/>
            <person name="Reski R."/>
            <person name="Cuming A.C."/>
            <person name="Tuskan G.A."/>
            <person name="Maumus F."/>
            <person name="Salse J."/>
            <person name="Schmutz J."/>
            <person name="Rensing S.A."/>
        </authorList>
    </citation>
    <scope>NUCLEOTIDE SEQUENCE [LARGE SCALE GENOMIC DNA]</scope>
    <source>
        <strain evidence="2 3">cv. Gransden 2004</strain>
    </source>
</reference>
<dbReference type="EnsemblPlants" id="Pp3c12_10320V3.2">
    <property type="protein sequence ID" value="Pp3c12_10320V3.2"/>
    <property type="gene ID" value="Pp3c12_10320"/>
</dbReference>
<evidence type="ECO:0000313" key="2">
    <source>
        <dbReference type="EnsemblPlants" id="Pp3c12_10320V3.1"/>
    </source>
</evidence>
<dbReference type="PaxDb" id="3218-PP1S91_19V6.1"/>
<dbReference type="PANTHER" id="PTHR31296">
    <property type="entry name" value="UPF0565 PROTEIN C2ORF69"/>
    <property type="match status" value="1"/>
</dbReference>
<evidence type="ECO:0000313" key="1">
    <source>
        <dbReference type="EMBL" id="PNR43695.1"/>
    </source>
</evidence>
<dbReference type="OrthoDB" id="419333at2759"/>
<dbReference type="AlphaFoldDB" id="A0A2K1JQ76"/>
<keyword evidence="3" id="KW-1185">Reference proteome</keyword>
<dbReference type="EMBL" id="ABEU02000012">
    <property type="protein sequence ID" value="PNR43695.1"/>
    <property type="molecule type" value="Genomic_DNA"/>
</dbReference>
<dbReference type="Proteomes" id="UP000006727">
    <property type="component" value="Chromosome 12"/>
</dbReference>
<dbReference type="GeneID" id="112289946"/>
<dbReference type="Gramene" id="Pp3c12_10320V3.1">
    <property type="protein sequence ID" value="Pp3c12_10320V3.1"/>
    <property type="gene ID" value="Pp3c12_10320"/>
</dbReference>
<sequence length="389" mass="42229">MAEGRWEGELQACCSGSSGHSRVTASLCYSPSTGTLLSPSRNVVFYVGDRVEGTDNSEIERLSQPRNIASILVSKLGPSINAWIIEPSHYNSAFACYNNLLPSLTSKGEPKGYDPKGLPAARATLTLLQNCLAQVTTRLTMESLPSQRERVAIGKQPESNLTNAHFLCGHGFAAPPLDNPSSRPKKCPQTLVFGFSKGGVVLNQLLAELTHYEDLVDEGKVFNKKNWLNRGVAKGGSSGKCSKIEASLRPTDALDEKTKDVRSGSPLLPATVEEFLRGIAEVHYVDVGLNCPGAYQTDAHVLDGLARASRAREGGLLVAFHGTPRQWCDGGRRWVAMEKNTCREIIQNAASRHGEASKLRVAEKMYFSTRKASLQMHFEIIEALAVSSS</sequence>
<dbReference type="InterPro" id="IPR018881">
    <property type="entry name" value="C2orf69_mit"/>
</dbReference>
<name>A0A2K1JQ76_PHYPA</name>
<dbReference type="RefSeq" id="XP_024391481.1">
    <property type="nucleotide sequence ID" value="XM_024535713.2"/>
</dbReference>
<reference evidence="1 3" key="1">
    <citation type="journal article" date="2008" name="Science">
        <title>The Physcomitrella genome reveals evolutionary insights into the conquest of land by plants.</title>
        <authorList>
            <person name="Rensing S."/>
            <person name="Lang D."/>
            <person name="Zimmer A."/>
            <person name="Terry A."/>
            <person name="Salamov A."/>
            <person name="Shapiro H."/>
            <person name="Nishiyama T."/>
            <person name="Perroud P.-F."/>
            <person name="Lindquist E."/>
            <person name="Kamisugi Y."/>
            <person name="Tanahashi T."/>
            <person name="Sakakibara K."/>
            <person name="Fujita T."/>
            <person name="Oishi K."/>
            <person name="Shin-I T."/>
            <person name="Kuroki Y."/>
            <person name="Toyoda A."/>
            <person name="Suzuki Y."/>
            <person name="Hashimoto A."/>
            <person name="Yamaguchi K."/>
            <person name="Sugano A."/>
            <person name="Kohara Y."/>
            <person name="Fujiyama A."/>
            <person name="Anterola A."/>
            <person name="Aoki S."/>
            <person name="Ashton N."/>
            <person name="Barbazuk W.B."/>
            <person name="Barker E."/>
            <person name="Bennetzen J."/>
            <person name="Bezanilla M."/>
            <person name="Blankenship R."/>
            <person name="Cho S.H."/>
            <person name="Dutcher S."/>
            <person name="Estelle M."/>
            <person name="Fawcett J.A."/>
            <person name="Gundlach H."/>
            <person name="Hanada K."/>
            <person name="Heyl A."/>
            <person name="Hicks K.A."/>
            <person name="Hugh J."/>
            <person name="Lohr M."/>
            <person name="Mayer K."/>
            <person name="Melkozernov A."/>
            <person name="Murata T."/>
            <person name="Nelson D."/>
            <person name="Pils B."/>
            <person name="Prigge M."/>
            <person name="Reiss B."/>
            <person name="Renner T."/>
            <person name="Rombauts S."/>
            <person name="Rushton P."/>
            <person name="Sanderfoot A."/>
            <person name="Schween G."/>
            <person name="Shiu S.-H."/>
            <person name="Stueber K."/>
            <person name="Theodoulou F.L."/>
            <person name="Tu H."/>
            <person name="Van de Peer Y."/>
            <person name="Verrier P.J."/>
            <person name="Waters E."/>
            <person name="Wood A."/>
            <person name="Yang L."/>
            <person name="Cove D."/>
            <person name="Cuming A."/>
            <person name="Hasebe M."/>
            <person name="Lucas S."/>
            <person name="Mishler D.B."/>
            <person name="Reski R."/>
            <person name="Grigoriev I."/>
            <person name="Quatrano R.S."/>
            <person name="Boore J.L."/>
        </authorList>
    </citation>
    <scope>NUCLEOTIDE SEQUENCE [LARGE SCALE GENOMIC DNA]</scope>
    <source>
        <strain evidence="2 3">cv. Gransden 2004</strain>
    </source>
</reference>
<accession>A0A2K1JQ76</accession>
<dbReference type="OMA" id="MQMHFEV"/>
<dbReference type="Gramene" id="Pp3c12_10320V3.2">
    <property type="protein sequence ID" value="Pp3c12_10320V3.2"/>
    <property type="gene ID" value="Pp3c12_10320"/>
</dbReference>
<proteinExistence type="predicted"/>
<dbReference type="Pfam" id="PF10561">
    <property type="entry name" value="C2orf69"/>
    <property type="match status" value="1"/>
</dbReference>
<evidence type="ECO:0000313" key="3">
    <source>
        <dbReference type="Proteomes" id="UP000006727"/>
    </source>
</evidence>